<dbReference type="SUPFAM" id="SSF53850">
    <property type="entry name" value="Periplasmic binding protein-like II"/>
    <property type="match status" value="1"/>
</dbReference>
<gene>
    <name evidence="6" type="ORF">JJN12_09570</name>
</gene>
<comment type="similarity">
    <text evidence="1">Belongs to the bacterial solute-binding protein 1 family.</text>
</comment>
<accession>A0ABS1J1K6</accession>
<evidence type="ECO:0000256" key="4">
    <source>
        <dbReference type="SAM" id="MobiDB-lite"/>
    </source>
</evidence>
<keyword evidence="3 5" id="KW-0732">Signal</keyword>
<evidence type="ECO:0000313" key="7">
    <source>
        <dbReference type="Proteomes" id="UP000604730"/>
    </source>
</evidence>
<dbReference type="InterPro" id="IPR006059">
    <property type="entry name" value="SBP"/>
</dbReference>
<feature type="compositionally biased region" description="Low complexity" evidence="4">
    <location>
        <begin position="31"/>
        <end position="58"/>
    </location>
</feature>
<feature type="region of interest" description="Disordered" evidence="4">
    <location>
        <begin position="31"/>
        <end position="60"/>
    </location>
</feature>
<comment type="caution">
    <text evidence="6">The sequence shown here is derived from an EMBL/GenBank/DDBJ whole genome shotgun (WGS) entry which is preliminary data.</text>
</comment>
<proteinExistence type="inferred from homology"/>
<organism evidence="6 7">
    <name type="scientific">Catonella massiliensis</name>
    <dbReference type="NCBI Taxonomy" id="2799636"/>
    <lineage>
        <taxon>Bacteria</taxon>
        <taxon>Bacillati</taxon>
        <taxon>Bacillota</taxon>
        <taxon>Clostridia</taxon>
        <taxon>Lachnospirales</taxon>
        <taxon>Lachnospiraceae</taxon>
        <taxon>Catonella</taxon>
    </lineage>
</organism>
<evidence type="ECO:0000256" key="2">
    <source>
        <dbReference type="ARBA" id="ARBA00022448"/>
    </source>
</evidence>
<dbReference type="Gene3D" id="3.40.190.10">
    <property type="entry name" value="Periplasmic binding protein-like II"/>
    <property type="match status" value="2"/>
</dbReference>
<dbReference type="EMBL" id="JAEPRJ010000001">
    <property type="protein sequence ID" value="MBK5898018.1"/>
    <property type="molecule type" value="Genomic_DNA"/>
</dbReference>
<dbReference type="RefSeq" id="WP_208429466.1">
    <property type="nucleotide sequence ID" value="NZ_JAEPRJ010000001.1"/>
</dbReference>
<dbReference type="Proteomes" id="UP000604730">
    <property type="component" value="Unassembled WGS sequence"/>
</dbReference>
<dbReference type="PROSITE" id="PS51257">
    <property type="entry name" value="PROKAR_LIPOPROTEIN"/>
    <property type="match status" value="1"/>
</dbReference>
<feature type="chain" id="PRO_5046267433" evidence="5">
    <location>
        <begin position="25"/>
        <end position="440"/>
    </location>
</feature>
<dbReference type="CDD" id="cd13655">
    <property type="entry name" value="PBP2_oligosaccharide_1"/>
    <property type="match status" value="1"/>
</dbReference>
<dbReference type="Pfam" id="PF13416">
    <property type="entry name" value="SBP_bac_8"/>
    <property type="match status" value="1"/>
</dbReference>
<reference evidence="6 7" key="1">
    <citation type="submission" date="2021-01" db="EMBL/GenBank/DDBJ databases">
        <title>Isolation and description of Catonella massiliensis sp. nov., a novel Catonella species, isolated from a stable periodontitis subject.</title>
        <authorList>
            <person name="Antezack A."/>
            <person name="Boxberger M."/>
            <person name="La Scola B."/>
            <person name="Monnet-Corti V."/>
        </authorList>
    </citation>
    <scope>NUCLEOTIDE SEQUENCE [LARGE SCALE GENOMIC DNA]</scope>
    <source>
        <strain evidence="6 7">Marseille-Q4567</strain>
    </source>
</reference>
<feature type="signal peptide" evidence="5">
    <location>
        <begin position="1"/>
        <end position="24"/>
    </location>
</feature>
<evidence type="ECO:0000256" key="1">
    <source>
        <dbReference type="ARBA" id="ARBA00008520"/>
    </source>
</evidence>
<evidence type="ECO:0000256" key="3">
    <source>
        <dbReference type="ARBA" id="ARBA00022729"/>
    </source>
</evidence>
<evidence type="ECO:0000313" key="6">
    <source>
        <dbReference type="EMBL" id="MBK5898018.1"/>
    </source>
</evidence>
<dbReference type="PANTHER" id="PTHR30061:SF50">
    <property type="entry name" value="MALTOSE_MALTODEXTRIN-BINDING PERIPLASMIC PROTEIN"/>
    <property type="match status" value="1"/>
</dbReference>
<keyword evidence="7" id="KW-1185">Reference proteome</keyword>
<protein>
    <submittedName>
        <fullName evidence="6">Extracellular solute-binding protein</fullName>
    </submittedName>
</protein>
<evidence type="ECO:0000256" key="5">
    <source>
        <dbReference type="SAM" id="SignalP"/>
    </source>
</evidence>
<keyword evidence="2" id="KW-0813">Transport</keyword>
<name>A0ABS1J1K6_9FIRM</name>
<sequence length="440" mass="46317">MRKSKKFLSLMLAAVMAASLVGCGKSSDTKTSSAAKSGSAATSTASTTSAAKSGSAASTDEEAVEATITVWSPQEDQAKESGNWLGTMCDKFAAAHPNWKLTFKYGVCPEGEAKTQVTQDPSAAADVYMLANDNIGDLVAAKAISKLGGTALDAVKSQNTDLIVNTVTYEGGVYAVPFTSNTWFMYYDKRVFSEDDVKSLDKMLEKGKVSFPLSNSWYNVAFYAGNGCTLFGGNNDASAGIDYSGEKAVAATKYLVNLVKNKNFSNDADGSGIKGLKNGSVNAVFSGTWDYNNVADALGAENVGIVQLPTAKIDGKEVQLKSFAGSKAIGVNPNTKYPQVAVALASFLGSPEAQKEHYKTRNTIPTDKSLLEDPEIASDALATAQGNTIANTSIMQPFVAGMSNYWSNAENMGKAILSGDVTEKNAAEKTEALNTAFNTK</sequence>
<dbReference type="PANTHER" id="PTHR30061">
    <property type="entry name" value="MALTOSE-BINDING PERIPLASMIC PROTEIN"/>
    <property type="match status" value="1"/>
</dbReference>